<sequence length="285" mass="31877">MIDRREALKKAVLLAGAGFSLPSLPLFKPLYHLGACDWSIGKRMHVETFEVARQIGLQGLQISFNTSENERGLADAATLKSIQQASQRSGIPVSSLAIGELNRVPYKSEPKTEEWVWQSVEAAKALKAPIVLLAFFNNGDLRSDSAGKTMVIERLKKVAPFAEKQGVTLGIESYLSAQEHVEIIEAVGSSAVKVYYDFRNSADAGYDIYKEILFLGKDMICEIHMKENGQRLGEGTLDWTRIAEAIKKIEYSGWMQIEWATPKGVDMVECHRQNRAFLERLFTFS</sequence>
<dbReference type="Pfam" id="PF01261">
    <property type="entry name" value="AP_endonuc_2"/>
    <property type="match status" value="1"/>
</dbReference>
<keyword evidence="3" id="KW-1185">Reference proteome</keyword>
<dbReference type="InterPro" id="IPR036237">
    <property type="entry name" value="Xyl_isomerase-like_sf"/>
</dbReference>
<dbReference type="Proteomes" id="UP000295706">
    <property type="component" value="Unassembled WGS sequence"/>
</dbReference>
<dbReference type="EMBL" id="SMJU01000003">
    <property type="protein sequence ID" value="TDB67352.1"/>
    <property type="molecule type" value="Genomic_DNA"/>
</dbReference>
<protein>
    <submittedName>
        <fullName evidence="2">Sugar phosphate isomerase/epimerase</fullName>
    </submittedName>
</protein>
<dbReference type="InterPro" id="IPR050312">
    <property type="entry name" value="IolE/XylAMocC-like"/>
</dbReference>
<evidence type="ECO:0000313" key="3">
    <source>
        <dbReference type="Proteomes" id="UP000295706"/>
    </source>
</evidence>
<dbReference type="PANTHER" id="PTHR12110:SF53">
    <property type="entry name" value="BLR5974 PROTEIN"/>
    <property type="match status" value="1"/>
</dbReference>
<dbReference type="RefSeq" id="WP_132115248.1">
    <property type="nucleotide sequence ID" value="NZ_SMJU01000003.1"/>
</dbReference>
<evidence type="ECO:0000259" key="1">
    <source>
        <dbReference type="Pfam" id="PF01261"/>
    </source>
</evidence>
<dbReference type="PANTHER" id="PTHR12110">
    <property type="entry name" value="HYDROXYPYRUVATE ISOMERASE"/>
    <property type="match status" value="1"/>
</dbReference>
<dbReference type="GO" id="GO:0016853">
    <property type="term" value="F:isomerase activity"/>
    <property type="evidence" value="ECO:0007669"/>
    <property type="project" value="UniProtKB-KW"/>
</dbReference>
<accession>A0A4R4KKA0</accession>
<gene>
    <name evidence="2" type="ORF">EZE20_05230</name>
</gene>
<proteinExistence type="predicted"/>
<keyword evidence="2" id="KW-0413">Isomerase</keyword>
<dbReference type="InterPro" id="IPR013022">
    <property type="entry name" value="Xyl_isomerase-like_TIM-brl"/>
</dbReference>
<comment type="caution">
    <text evidence="2">The sequence shown here is derived from an EMBL/GenBank/DDBJ whole genome shotgun (WGS) entry which is preliminary data.</text>
</comment>
<dbReference type="SUPFAM" id="SSF51658">
    <property type="entry name" value="Xylose isomerase-like"/>
    <property type="match status" value="1"/>
</dbReference>
<dbReference type="Gene3D" id="3.20.20.150">
    <property type="entry name" value="Divalent-metal-dependent TIM barrel enzymes"/>
    <property type="match status" value="1"/>
</dbReference>
<dbReference type="OrthoDB" id="1411356at2"/>
<reference evidence="2 3" key="1">
    <citation type="submission" date="2019-02" db="EMBL/GenBank/DDBJ databases">
        <title>Arundinibacter roseus gen. nov., sp. nov., a new member of the family Cytophagaceae.</title>
        <authorList>
            <person name="Szuroczki S."/>
            <person name="Khayer B."/>
            <person name="Sproer C."/>
            <person name="Toumi M."/>
            <person name="Szabo A."/>
            <person name="Felfoldi T."/>
            <person name="Schumann P."/>
            <person name="Toth E."/>
        </authorList>
    </citation>
    <scope>NUCLEOTIDE SEQUENCE [LARGE SCALE GENOMIC DNA]</scope>
    <source>
        <strain evidence="2 3">DMA-k-7a</strain>
    </source>
</reference>
<dbReference type="AlphaFoldDB" id="A0A4R4KKA0"/>
<feature type="domain" description="Xylose isomerase-like TIM barrel" evidence="1">
    <location>
        <begin position="49"/>
        <end position="275"/>
    </location>
</feature>
<evidence type="ECO:0000313" key="2">
    <source>
        <dbReference type="EMBL" id="TDB67352.1"/>
    </source>
</evidence>
<organism evidence="2 3">
    <name type="scientific">Arundinibacter roseus</name>
    <dbReference type="NCBI Taxonomy" id="2070510"/>
    <lineage>
        <taxon>Bacteria</taxon>
        <taxon>Pseudomonadati</taxon>
        <taxon>Bacteroidota</taxon>
        <taxon>Cytophagia</taxon>
        <taxon>Cytophagales</taxon>
        <taxon>Spirosomataceae</taxon>
        <taxon>Arundinibacter</taxon>
    </lineage>
</organism>
<name>A0A4R4KKA0_9BACT</name>